<dbReference type="InterPro" id="IPR027802">
    <property type="entry name" value="Multi-ubiquitin_dom"/>
</dbReference>
<name>A0A0F9R9I4_9ZZZZ</name>
<reference evidence="2" key="1">
    <citation type="journal article" date="2015" name="Nature">
        <title>Complex archaea that bridge the gap between prokaryotes and eukaryotes.</title>
        <authorList>
            <person name="Spang A."/>
            <person name="Saw J.H."/>
            <person name="Jorgensen S.L."/>
            <person name="Zaremba-Niedzwiedzka K."/>
            <person name="Martijn J."/>
            <person name="Lind A.E."/>
            <person name="van Eijk R."/>
            <person name="Schleper C."/>
            <person name="Guy L."/>
            <person name="Ettema T.J."/>
        </authorList>
    </citation>
    <scope>NUCLEOTIDE SEQUENCE</scope>
</reference>
<proteinExistence type="predicted"/>
<feature type="domain" description="Multi-ubiquitin" evidence="1">
    <location>
        <begin position="2"/>
        <end position="68"/>
    </location>
</feature>
<gene>
    <name evidence="2" type="ORF">LCGC14_0677360</name>
</gene>
<dbReference type="EMBL" id="LAZR01001353">
    <property type="protein sequence ID" value="KKN46042.1"/>
    <property type="molecule type" value="Genomic_DNA"/>
</dbReference>
<evidence type="ECO:0000259" key="1">
    <source>
        <dbReference type="Pfam" id="PF14452"/>
    </source>
</evidence>
<sequence>MIYINAVKTVWEYSDISYEQAVELAGKDPTKQFTLQYSYRNNRGGGTLIFGEMTEVEDKMSIDVTRTDNA</sequence>
<organism evidence="2">
    <name type="scientific">marine sediment metagenome</name>
    <dbReference type="NCBI Taxonomy" id="412755"/>
    <lineage>
        <taxon>unclassified sequences</taxon>
        <taxon>metagenomes</taxon>
        <taxon>ecological metagenomes</taxon>
    </lineage>
</organism>
<accession>A0A0F9R9I4</accession>
<dbReference type="AlphaFoldDB" id="A0A0F9R9I4"/>
<dbReference type="Pfam" id="PF14452">
    <property type="entry name" value="Multi_ubiq"/>
    <property type="match status" value="1"/>
</dbReference>
<protein>
    <recommendedName>
        <fullName evidence="1">Multi-ubiquitin domain-containing protein</fullName>
    </recommendedName>
</protein>
<evidence type="ECO:0000313" key="2">
    <source>
        <dbReference type="EMBL" id="KKN46042.1"/>
    </source>
</evidence>
<comment type="caution">
    <text evidence="2">The sequence shown here is derived from an EMBL/GenBank/DDBJ whole genome shotgun (WGS) entry which is preliminary data.</text>
</comment>